<evidence type="ECO:0000313" key="2">
    <source>
        <dbReference type="Proteomes" id="UP001177670"/>
    </source>
</evidence>
<gene>
    <name evidence="1" type="ORF">K0M31_007098</name>
</gene>
<keyword evidence="2" id="KW-1185">Reference proteome</keyword>
<evidence type="ECO:0000313" key="1">
    <source>
        <dbReference type="EMBL" id="KAK1124074.1"/>
    </source>
</evidence>
<reference evidence="1" key="1">
    <citation type="submission" date="2021-10" db="EMBL/GenBank/DDBJ databases">
        <title>Melipona bicolor Genome sequencing and assembly.</title>
        <authorList>
            <person name="Araujo N.S."/>
            <person name="Arias M.C."/>
        </authorList>
    </citation>
    <scope>NUCLEOTIDE SEQUENCE</scope>
    <source>
        <strain evidence="1">USP_2M_L1-L4_2017</strain>
        <tissue evidence="1">Whole body</tissue>
    </source>
</reference>
<name>A0AA40KKV3_9HYME</name>
<dbReference type="EMBL" id="JAHYIQ010000019">
    <property type="protein sequence ID" value="KAK1124074.1"/>
    <property type="molecule type" value="Genomic_DNA"/>
</dbReference>
<accession>A0AA40KKV3</accession>
<proteinExistence type="predicted"/>
<sequence length="108" mass="12158">MSKSTVEGLVYRKTNLSQMAKAVWRHSPAHEPEALRHVPVTDALQTKSRLSVRRDRRGLDGKFSVGLQGRRVKGGSGTRYCELGQARKVRKDESEGGFPMHMNIRAVR</sequence>
<comment type="caution">
    <text evidence="1">The sequence shown here is derived from an EMBL/GenBank/DDBJ whole genome shotgun (WGS) entry which is preliminary data.</text>
</comment>
<dbReference type="Proteomes" id="UP001177670">
    <property type="component" value="Unassembled WGS sequence"/>
</dbReference>
<organism evidence="1 2">
    <name type="scientific">Melipona bicolor</name>
    <dbReference type="NCBI Taxonomy" id="60889"/>
    <lineage>
        <taxon>Eukaryota</taxon>
        <taxon>Metazoa</taxon>
        <taxon>Ecdysozoa</taxon>
        <taxon>Arthropoda</taxon>
        <taxon>Hexapoda</taxon>
        <taxon>Insecta</taxon>
        <taxon>Pterygota</taxon>
        <taxon>Neoptera</taxon>
        <taxon>Endopterygota</taxon>
        <taxon>Hymenoptera</taxon>
        <taxon>Apocrita</taxon>
        <taxon>Aculeata</taxon>
        <taxon>Apoidea</taxon>
        <taxon>Anthophila</taxon>
        <taxon>Apidae</taxon>
        <taxon>Melipona</taxon>
    </lineage>
</organism>
<dbReference type="AlphaFoldDB" id="A0AA40KKV3"/>
<protein>
    <submittedName>
        <fullName evidence="1">Uncharacterized protein</fullName>
    </submittedName>
</protein>